<dbReference type="OrthoDB" id="542013at2759"/>
<dbReference type="InterPro" id="IPR002347">
    <property type="entry name" value="SDR_fam"/>
</dbReference>
<dbReference type="Gene3D" id="3.40.50.720">
    <property type="entry name" value="NAD(P)-binding Rossmann-like Domain"/>
    <property type="match status" value="1"/>
</dbReference>
<dbReference type="EMBL" id="KV417294">
    <property type="protein sequence ID" value="KZO94476.1"/>
    <property type="molecule type" value="Genomic_DNA"/>
</dbReference>
<organism evidence="2 3">
    <name type="scientific">Calocera viscosa (strain TUFC12733)</name>
    <dbReference type="NCBI Taxonomy" id="1330018"/>
    <lineage>
        <taxon>Eukaryota</taxon>
        <taxon>Fungi</taxon>
        <taxon>Dikarya</taxon>
        <taxon>Basidiomycota</taxon>
        <taxon>Agaricomycotina</taxon>
        <taxon>Dacrymycetes</taxon>
        <taxon>Dacrymycetales</taxon>
        <taxon>Dacrymycetaceae</taxon>
        <taxon>Calocera</taxon>
    </lineage>
</organism>
<keyword evidence="3" id="KW-1185">Reference proteome</keyword>
<keyword evidence="1" id="KW-0560">Oxidoreductase</keyword>
<gene>
    <name evidence="2" type="ORF">CALVIDRAFT_556280</name>
</gene>
<protein>
    <submittedName>
        <fullName evidence="2">NAD(P)-binding protein</fullName>
    </submittedName>
</protein>
<reference evidence="2 3" key="1">
    <citation type="journal article" date="2016" name="Mol. Biol. Evol.">
        <title>Comparative Genomics of Early-Diverging Mushroom-Forming Fungi Provides Insights into the Origins of Lignocellulose Decay Capabilities.</title>
        <authorList>
            <person name="Nagy L.G."/>
            <person name="Riley R."/>
            <person name="Tritt A."/>
            <person name="Adam C."/>
            <person name="Daum C."/>
            <person name="Floudas D."/>
            <person name="Sun H."/>
            <person name="Yadav J.S."/>
            <person name="Pangilinan J."/>
            <person name="Larsson K.H."/>
            <person name="Matsuura K."/>
            <person name="Barry K."/>
            <person name="Labutti K."/>
            <person name="Kuo R."/>
            <person name="Ohm R.A."/>
            <person name="Bhattacharya S.S."/>
            <person name="Shirouzu T."/>
            <person name="Yoshinaga Y."/>
            <person name="Martin F.M."/>
            <person name="Grigoriev I.V."/>
            <person name="Hibbett D.S."/>
        </authorList>
    </citation>
    <scope>NUCLEOTIDE SEQUENCE [LARGE SCALE GENOMIC DNA]</scope>
    <source>
        <strain evidence="2 3">TUFC12733</strain>
    </source>
</reference>
<dbReference type="PANTHER" id="PTHR43157:SF31">
    <property type="entry name" value="PHOSPHATIDYLINOSITOL-GLYCAN BIOSYNTHESIS CLASS F PROTEIN"/>
    <property type="match status" value="1"/>
</dbReference>
<evidence type="ECO:0000256" key="1">
    <source>
        <dbReference type="ARBA" id="ARBA00023002"/>
    </source>
</evidence>
<dbReference type="STRING" id="1330018.A0A167KBN6"/>
<evidence type="ECO:0000313" key="2">
    <source>
        <dbReference type="EMBL" id="KZO94476.1"/>
    </source>
</evidence>
<dbReference type="GO" id="GO:0016491">
    <property type="term" value="F:oxidoreductase activity"/>
    <property type="evidence" value="ECO:0007669"/>
    <property type="project" value="UniProtKB-KW"/>
</dbReference>
<dbReference type="PANTHER" id="PTHR43157">
    <property type="entry name" value="PHOSPHATIDYLINOSITOL-GLYCAN BIOSYNTHESIS CLASS F PROTEIN-RELATED"/>
    <property type="match status" value="1"/>
</dbReference>
<dbReference type="Proteomes" id="UP000076738">
    <property type="component" value="Unassembled WGS sequence"/>
</dbReference>
<dbReference type="Pfam" id="PF00106">
    <property type="entry name" value="adh_short"/>
    <property type="match status" value="1"/>
</dbReference>
<dbReference type="InterPro" id="IPR036291">
    <property type="entry name" value="NAD(P)-bd_dom_sf"/>
</dbReference>
<sequence length="256" mass="27913">MRLTMTRFIRDQCRRIPEVSTFAVDLTGKVVIVTGANGGLGYETAKHLATMHPAKLILACRNTAAGDKAAADIARDSGCSTVVCWKLDISDAASVKAFVQRFEREGVGKLDILIENAGISSWGSAPFKLAASGYEQTIATNHLGTAHLALRLLPFLLKADKPRLVIVASEVHYWVSDPNEADTEGVLQKLNEKDRKGKFYAQMNRYLVSKLFNVLFVRALAAHLPPGTQLTVNSVNPGMCYSSLWTHARSPSQATL</sequence>
<dbReference type="SUPFAM" id="SSF51735">
    <property type="entry name" value="NAD(P)-binding Rossmann-fold domains"/>
    <property type="match status" value="1"/>
</dbReference>
<name>A0A167KBN6_CALVF</name>
<dbReference type="AlphaFoldDB" id="A0A167KBN6"/>
<evidence type="ECO:0000313" key="3">
    <source>
        <dbReference type="Proteomes" id="UP000076738"/>
    </source>
</evidence>
<proteinExistence type="predicted"/>
<dbReference type="PRINTS" id="PR00081">
    <property type="entry name" value="GDHRDH"/>
</dbReference>
<accession>A0A167KBN6</accession>